<dbReference type="PRINTS" id="PR02049">
    <property type="entry name" value="PROTEINF36A"/>
</dbReference>
<feature type="transmembrane region" description="Helical" evidence="9">
    <location>
        <begin position="65"/>
        <end position="83"/>
    </location>
</feature>
<dbReference type="AlphaFoldDB" id="A0A8S4PGU7"/>
<evidence type="ECO:0000256" key="1">
    <source>
        <dbReference type="ARBA" id="ARBA00004273"/>
    </source>
</evidence>
<evidence type="ECO:0000313" key="10">
    <source>
        <dbReference type="EMBL" id="CAH1790664.1"/>
    </source>
</evidence>
<keyword evidence="6 9" id="KW-1133">Transmembrane helix</keyword>
<evidence type="ECO:0000313" key="11">
    <source>
        <dbReference type="Proteomes" id="UP000749559"/>
    </source>
</evidence>
<evidence type="ECO:0000256" key="6">
    <source>
        <dbReference type="ARBA" id="ARBA00022989"/>
    </source>
</evidence>
<dbReference type="EMBL" id="CAIIXF020000008">
    <property type="protein sequence ID" value="CAH1790664.1"/>
    <property type="molecule type" value="Genomic_DNA"/>
</dbReference>
<dbReference type="OrthoDB" id="6055395at2759"/>
<accession>A0A8S4PGU7</accession>
<dbReference type="Pfam" id="PF12597">
    <property type="entry name" value="Cox20"/>
    <property type="match status" value="1"/>
</dbReference>
<gene>
    <name evidence="10" type="ORF">OFUS_LOCUS15841</name>
</gene>
<dbReference type="PANTHER" id="PTHR31586">
    <property type="entry name" value="CYTOCHROME C OXIDASE PROTEIN 20"/>
    <property type="match status" value="1"/>
</dbReference>
<dbReference type="InterPro" id="IPR022533">
    <property type="entry name" value="Cox20"/>
</dbReference>
<comment type="caution">
    <text evidence="10">The sequence shown here is derived from an EMBL/GenBank/DDBJ whole genome shotgun (WGS) entry which is preliminary data.</text>
</comment>
<dbReference type="Proteomes" id="UP000749559">
    <property type="component" value="Unassembled WGS sequence"/>
</dbReference>
<proteinExistence type="inferred from homology"/>
<reference evidence="10" key="1">
    <citation type="submission" date="2022-03" db="EMBL/GenBank/DDBJ databases">
        <authorList>
            <person name="Martin C."/>
        </authorList>
    </citation>
    <scope>NUCLEOTIDE SEQUENCE</scope>
</reference>
<keyword evidence="7" id="KW-0496">Mitochondrion</keyword>
<organism evidence="10 11">
    <name type="scientific">Owenia fusiformis</name>
    <name type="common">Polychaete worm</name>
    <dbReference type="NCBI Taxonomy" id="6347"/>
    <lineage>
        <taxon>Eukaryota</taxon>
        <taxon>Metazoa</taxon>
        <taxon>Spiralia</taxon>
        <taxon>Lophotrochozoa</taxon>
        <taxon>Annelida</taxon>
        <taxon>Polychaeta</taxon>
        <taxon>Sedentaria</taxon>
        <taxon>Canalipalpata</taxon>
        <taxon>Sabellida</taxon>
        <taxon>Oweniida</taxon>
        <taxon>Oweniidae</taxon>
        <taxon>Owenia</taxon>
    </lineage>
</organism>
<feature type="transmembrane region" description="Helical" evidence="9">
    <location>
        <begin position="35"/>
        <end position="53"/>
    </location>
</feature>
<keyword evidence="5" id="KW-0999">Mitochondrion inner membrane</keyword>
<keyword evidence="8 9" id="KW-0472">Membrane</keyword>
<comment type="similarity">
    <text evidence="2">Belongs to the COX20 family.</text>
</comment>
<evidence type="ECO:0000256" key="5">
    <source>
        <dbReference type="ARBA" id="ARBA00022792"/>
    </source>
</evidence>
<dbReference type="GO" id="GO:0033617">
    <property type="term" value="P:mitochondrial respiratory chain complex IV assembly"/>
    <property type="evidence" value="ECO:0007669"/>
    <property type="project" value="InterPro"/>
</dbReference>
<evidence type="ECO:0000256" key="9">
    <source>
        <dbReference type="SAM" id="Phobius"/>
    </source>
</evidence>
<evidence type="ECO:0000256" key="4">
    <source>
        <dbReference type="ARBA" id="ARBA00022692"/>
    </source>
</evidence>
<protein>
    <recommendedName>
        <fullName evidence="3">Cytochrome c oxidase assembly protein COX20, mitochondrial</fullName>
    </recommendedName>
</protein>
<comment type="subcellular location">
    <subcellularLocation>
        <location evidence="1">Mitochondrion inner membrane</location>
    </subcellularLocation>
</comment>
<keyword evidence="4 9" id="KW-0812">Transmembrane</keyword>
<evidence type="ECO:0000256" key="8">
    <source>
        <dbReference type="ARBA" id="ARBA00023136"/>
    </source>
</evidence>
<sequence length="134" mass="15126">MADITSQEMVDEGAEKRKLMIFGRNVAEIPCFRKAFLTGITSGIASSLVYFVFTSNTKKATKVGLFTFPIVTMATFTVCRYNLAVLRMEHRKLKNAIEHTRQTVKATDVQIQQTADINNTETNTYNDNKHEDPS</sequence>
<evidence type="ECO:0000256" key="3">
    <source>
        <dbReference type="ARBA" id="ARBA00017689"/>
    </source>
</evidence>
<keyword evidence="11" id="KW-1185">Reference proteome</keyword>
<dbReference type="GO" id="GO:0005743">
    <property type="term" value="C:mitochondrial inner membrane"/>
    <property type="evidence" value="ECO:0007669"/>
    <property type="project" value="UniProtKB-SubCell"/>
</dbReference>
<evidence type="ECO:0000256" key="7">
    <source>
        <dbReference type="ARBA" id="ARBA00023128"/>
    </source>
</evidence>
<evidence type="ECO:0000256" key="2">
    <source>
        <dbReference type="ARBA" id="ARBA00009575"/>
    </source>
</evidence>
<name>A0A8S4PGU7_OWEFU</name>
<dbReference type="PANTHER" id="PTHR31586:SF1">
    <property type="entry name" value="CYTOCHROME C OXIDASE ASSEMBLY PROTEIN COX20, MITOCHONDRIAL"/>
    <property type="match status" value="1"/>
</dbReference>